<comment type="caution">
    <text evidence="3">The sequence shown here is derived from an EMBL/GenBank/DDBJ whole genome shotgun (WGS) entry which is preliminary data.</text>
</comment>
<feature type="domain" description="FAS1" evidence="2">
    <location>
        <begin position="122"/>
        <end position="260"/>
    </location>
</feature>
<evidence type="ECO:0000256" key="1">
    <source>
        <dbReference type="SAM" id="SignalP"/>
    </source>
</evidence>
<dbReference type="InterPro" id="IPR000782">
    <property type="entry name" value="FAS1_domain"/>
</dbReference>
<dbReference type="PROSITE" id="PS50213">
    <property type="entry name" value="FAS1"/>
    <property type="match status" value="2"/>
</dbReference>
<name>A0ABR4ACU3_9LECA</name>
<keyword evidence="1" id="KW-0732">Signal</keyword>
<dbReference type="PANTHER" id="PTHR10900">
    <property type="entry name" value="PERIOSTIN-RELATED"/>
    <property type="match status" value="1"/>
</dbReference>
<dbReference type="SUPFAM" id="SSF82153">
    <property type="entry name" value="FAS1 domain"/>
    <property type="match status" value="2"/>
</dbReference>
<evidence type="ECO:0000313" key="4">
    <source>
        <dbReference type="Proteomes" id="UP001590950"/>
    </source>
</evidence>
<dbReference type="InterPro" id="IPR036378">
    <property type="entry name" value="FAS1_dom_sf"/>
</dbReference>
<feature type="domain" description="FAS1" evidence="2">
    <location>
        <begin position="264"/>
        <end position="422"/>
    </location>
</feature>
<organism evidence="3 4">
    <name type="scientific">Stereocaulon virgatum</name>
    <dbReference type="NCBI Taxonomy" id="373712"/>
    <lineage>
        <taxon>Eukaryota</taxon>
        <taxon>Fungi</taxon>
        <taxon>Dikarya</taxon>
        <taxon>Ascomycota</taxon>
        <taxon>Pezizomycotina</taxon>
        <taxon>Lecanoromycetes</taxon>
        <taxon>OSLEUM clade</taxon>
        <taxon>Lecanoromycetidae</taxon>
        <taxon>Lecanorales</taxon>
        <taxon>Lecanorineae</taxon>
        <taxon>Stereocaulaceae</taxon>
        <taxon>Stereocaulon</taxon>
    </lineage>
</organism>
<dbReference type="EMBL" id="JBEFKJ010000013">
    <property type="protein sequence ID" value="KAL2042666.1"/>
    <property type="molecule type" value="Genomic_DNA"/>
</dbReference>
<gene>
    <name evidence="3" type="ORF">N7G274_004425</name>
</gene>
<evidence type="ECO:0000313" key="3">
    <source>
        <dbReference type="EMBL" id="KAL2042666.1"/>
    </source>
</evidence>
<reference evidence="3 4" key="1">
    <citation type="submission" date="2024-09" db="EMBL/GenBank/DDBJ databases">
        <title>Rethinking Asexuality: The Enigmatic Case of Functional Sexual Genes in Lepraria (Stereocaulaceae).</title>
        <authorList>
            <person name="Doellman M."/>
            <person name="Sun Y."/>
            <person name="Barcenas-Pena A."/>
            <person name="Lumbsch H.T."/>
            <person name="Grewe F."/>
        </authorList>
    </citation>
    <scope>NUCLEOTIDE SEQUENCE [LARGE SCALE GENOMIC DNA]</scope>
    <source>
        <strain evidence="3 4">Mercado 3170</strain>
    </source>
</reference>
<dbReference type="Proteomes" id="UP001590950">
    <property type="component" value="Unassembled WGS sequence"/>
</dbReference>
<feature type="chain" id="PRO_5045439163" description="FAS1 domain-containing protein" evidence="1">
    <location>
        <begin position="16"/>
        <end position="458"/>
    </location>
</feature>
<dbReference type="InterPro" id="IPR050904">
    <property type="entry name" value="Adhesion/Biosynth-related"/>
</dbReference>
<sequence length="458" mass="50539">MKFLSILPLAAISAAIVIPDEQVMSQVAIESQHAPESAFEKLPTKKQAITQFENTFSKLIDTSKDAFDEAVDYVTEAGENVYSKAHETGFAVQEWLDSASDSVDDLGKHGKHGHHGHCKKPNMTVYELIAKSKYTTKLAALINEYEDLVELLNGTAANYTIFAPTDKAFEKIPEHAPKPSKEQLKKVLMYHVSPEFFPAGRVLVTRTIPTALDVETVGIGPQRLSINLSFKLLTVNFYSRIIAINIFGTNGVIHGVDSLLIPPPKSADIIQFLPGEFSTLELGLLKTGLLKAINDTSTHVGGTLFAPSNFAFQKLGPRINGFLFSKYGQKYLKALLKYHVVANQTLYSDAYYKAESIDVEENGVPKGYFHIDLSTLLEDKSLSIDVGRYGRFISIKINGFSTVTIADGIAADGVIHVVSNVLIPPKPVDRGLQHWEGEDMSLEDFKERLEPLIVNEEL</sequence>
<dbReference type="SMART" id="SM00554">
    <property type="entry name" value="FAS1"/>
    <property type="match status" value="2"/>
</dbReference>
<protein>
    <recommendedName>
        <fullName evidence="2">FAS1 domain-containing protein</fullName>
    </recommendedName>
</protein>
<dbReference type="Pfam" id="PF02469">
    <property type="entry name" value="Fasciclin"/>
    <property type="match status" value="2"/>
</dbReference>
<proteinExistence type="predicted"/>
<dbReference type="PANTHER" id="PTHR10900:SF125">
    <property type="entry name" value="FAS1 DOMAIN-CONTAINING PROTEIN YLR001C"/>
    <property type="match status" value="1"/>
</dbReference>
<evidence type="ECO:0000259" key="2">
    <source>
        <dbReference type="PROSITE" id="PS50213"/>
    </source>
</evidence>
<keyword evidence="4" id="KW-1185">Reference proteome</keyword>
<dbReference type="Gene3D" id="2.30.180.10">
    <property type="entry name" value="FAS1 domain"/>
    <property type="match status" value="2"/>
</dbReference>
<feature type="signal peptide" evidence="1">
    <location>
        <begin position="1"/>
        <end position="15"/>
    </location>
</feature>
<accession>A0ABR4ACU3</accession>